<accession>A0AAV7N437</accession>
<gene>
    <name evidence="1" type="ORF">NDU88_008136</name>
</gene>
<comment type="caution">
    <text evidence="1">The sequence shown here is derived from an EMBL/GenBank/DDBJ whole genome shotgun (WGS) entry which is preliminary data.</text>
</comment>
<sequence>MLELGQQRGQVLVFPCKQPQLSGPRLLEGPGKQQAPTREQVALALSAIGLPTPKKILGDTRKNGACTHKHTTYKEHRIRVDFSREAYCGQNIVKQSPGQEQH</sequence>
<evidence type="ECO:0000313" key="1">
    <source>
        <dbReference type="EMBL" id="KAJ1110790.1"/>
    </source>
</evidence>
<dbReference type="Proteomes" id="UP001066276">
    <property type="component" value="Chromosome 9"/>
</dbReference>
<organism evidence="1 2">
    <name type="scientific">Pleurodeles waltl</name>
    <name type="common">Iberian ribbed newt</name>
    <dbReference type="NCBI Taxonomy" id="8319"/>
    <lineage>
        <taxon>Eukaryota</taxon>
        <taxon>Metazoa</taxon>
        <taxon>Chordata</taxon>
        <taxon>Craniata</taxon>
        <taxon>Vertebrata</taxon>
        <taxon>Euteleostomi</taxon>
        <taxon>Amphibia</taxon>
        <taxon>Batrachia</taxon>
        <taxon>Caudata</taxon>
        <taxon>Salamandroidea</taxon>
        <taxon>Salamandridae</taxon>
        <taxon>Pleurodelinae</taxon>
        <taxon>Pleurodeles</taxon>
    </lineage>
</organism>
<dbReference type="AlphaFoldDB" id="A0AAV7N437"/>
<evidence type="ECO:0000313" key="2">
    <source>
        <dbReference type="Proteomes" id="UP001066276"/>
    </source>
</evidence>
<keyword evidence="2" id="KW-1185">Reference proteome</keyword>
<reference evidence="1" key="1">
    <citation type="journal article" date="2022" name="bioRxiv">
        <title>Sequencing and chromosome-scale assembly of the giantPleurodeles waltlgenome.</title>
        <authorList>
            <person name="Brown T."/>
            <person name="Elewa A."/>
            <person name="Iarovenko S."/>
            <person name="Subramanian E."/>
            <person name="Araus A.J."/>
            <person name="Petzold A."/>
            <person name="Susuki M."/>
            <person name="Suzuki K.-i.T."/>
            <person name="Hayashi T."/>
            <person name="Toyoda A."/>
            <person name="Oliveira C."/>
            <person name="Osipova E."/>
            <person name="Leigh N.D."/>
            <person name="Simon A."/>
            <person name="Yun M.H."/>
        </authorList>
    </citation>
    <scope>NUCLEOTIDE SEQUENCE</scope>
    <source>
        <strain evidence="1">20211129_DDA</strain>
        <tissue evidence="1">Liver</tissue>
    </source>
</reference>
<dbReference type="EMBL" id="JANPWB010000013">
    <property type="protein sequence ID" value="KAJ1110790.1"/>
    <property type="molecule type" value="Genomic_DNA"/>
</dbReference>
<name>A0AAV7N437_PLEWA</name>
<protein>
    <submittedName>
        <fullName evidence="1">Uncharacterized protein</fullName>
    </submittedName>
</protein>
<proteinExistence type="predicted"/>